<dbReference type="SUPFAM" id="SSF144091">
    <property type="entry name" value="Rhomboid-like"/>
    <property type="match status" value="1"/>
</dbReference>
<feature type="transmembrane region" description="Helical" evidence="7">
    <location>
        <begin position="181"/>
        <end position="201"/>
    </location>
</feature>
<dbReference type="AlphaFoldDB" id="A0AAD1XK47"/>
<evidence type="ECO:0000313" key="9">
    <source>
        <dbReference type="Proteomes" id="UP001295684"/>
    </source>
</evidence>
<evidence type="ECO:0000313" key="8">
    <source>
        <dbReference type="EMBL" id="CAI2374147.1"/>
    </source>
</evidence>
<dbReference type="InterPro" id="IPR007599">
    <property type="entry name" value="DER1"/>
</dbReference>
<reference evidence="8" key="1">
    <citation type="submission" date="2023-07" db="EMBL/GenBank/DDBJ databases">
        <authorList>
            <consortium name="AG Swart"/>
            <person name="Singh M."/>
            <person name="Singh A."/>
            <person name="Seah K."/>
            <person name="Emmerich C."/>
        </authorList>
    </citation>
    <scope>NUCLEOTIDE SEQUENCE</scope>
    <source>
        <strain evidence="8">DP1</strain>
    </source>
</reference>
<protein>
    <recommendedName>
        <fullName evidence="7">Derlin</fullName>
    </recommendedName>
</protein>
<dbReference type="Proteomes" id="UP001295684">
    <property type="component" value="Unassembled WGS sequence"/>
</dbReference>
<comment type="subcellular location">
    <subcellularLocation>
        <location evidence="1 7">Endoplasmic reticulum membrane</location>
        <topology evidence="1 7">Multi-pass membrane protein</topology>
    </subcellularLocation>
</comment>
<keyword evidence="9" id="KW-1185">Reference proteome</keyword>
<keyword evidence="3 7" id="KW-0812">Transmembrane</keyword>
<gene>
    <name evidence="8" type="ORF">ECRASSUSDP1_LOCUS15499</name>
</gene>
<keyword evidence="4 7" id="KW-0256">Endoplasmic reticulum</keyword>
<comment type="caution">
    <text evidence="8">The sequence shown here is derived from an EMBL/GenBank/DDBJ whole genome shotgun (WGS) entry which is preliminary data.</text>
</comment>
<keyword evidence="5 7" id="KW-1133">Transmembrane helix</keyword>
<dbReference type="EMBL" id="CAMPGE010015534">
    <property type="protein sequence ID" value="CAI2374147.1"/>
    <property type="molecule type" value="Genomic_DNA"/>
</dbReference>
<evidence type="ECO:0000256" key="6">
    <source>
        <dbReference type="ARBA" id="ARBA00023136"/>
    </source>
</evidence>
<feature type="transmembrane region" description="Helical" evidence="7">
    <location>
        <begin position="144"/>
        <end position="161"/>
    </location>
</feature>
<feature type="transmembrane region" description="Helical" evidence="7">
    <location>
        <begin position="85"/>
        <end position="102"/>
    </location>
</feature>
<dbReference type="PANTHER" id="PTHR11009">
    <property type="entry name" value="DER1-LIKE PROTEIN, DERLIN"/>
    <property type="match status" value="1"/>
</dbReference>
<dbReference type="GO" id="GO:0006950">
    <property type="term" value="P:response to stress"/>
    <property type="evidence" value="ECO:0007669"/>
    <property type="project" value="UniProtKB-ARBA"/>
</dbReference>
<sequence>MLGKIPPITRVLLLCILGVSFIGSHCAGLYSLHYDYHLIFVEKQYYRLFTSIFCVGKLNMLSSIKIYMLFRFSAKLEDDCFRSKSADYFLFILILLSLTLLTSFMVELPFTFQCLCSTLICIWAKKNLKQSISLFGLINFRAPYLPYIFLIVNIIVGGNFIVKSSIAEAWYEQRQFFNKNIIYELFGVIVGHIYYYFYFVVPKLPYTRDISILSSPQLLCKITDWLGLDSKRELILEAGDFIDDEALLERIQNNQLQL</sequence>
<evidence type="ECO:0000256" key="2">
    <source>
        <dbReference type="ARBA" id="ARBA00008917"/>
    </source>
</evidence>
<evidence type="ECO:0000256" key="1">
    <source>
        <dbReference type="ARBA" id="ARBA00004477"/>
    </source>
</evidence>
<name>A0AAD1XK47_EUPCR</name>
<comment type="function">
    <text evidence="7">May be involved in the degradation of misfolded endoplasmic reticulum (ER) luminal proteins.</text>
</comment>
<evidence type="ECO:0000256" key="5">
    <source>
        <dbReference type="ARBA" id="ARBA00022989"/>
    </source>
</evidence>
<comment type="similarity">
    <text evidence="2 7">Belongs to the derlin family.</text>
</comment>
<dbReference type="Pfam" id="PF04511">
    <property type="entry name" value="DER1"/>
    <property type="match status" value="1"/>
</dbReference>
<evidence type="ECO:0000256" key="7">
    <source>
        <dbReference type="RuleBase" id="RU363059"/>
    </source>
</evidence>
<evidence type="ECO:0000256" key="3">
    <source>
        <dbReference type="ARBA" id="ARBA00022692"/>
    </source>
</evidence>
<dbReference type="InterPro" id="IPR035952">
    <property type="entry name" value="Rhomboid-like_sf"/>
</dbReference>
<evidence type="ECO:0000256" key="4">
    <source>
        <dbReference type="ARBA" id="ARBA00022824"/>
    </source>
</evidence>
<proteinExistence type="inferred from homology"/>
<dbReference type="GO" id="GO:0005789">
    <property type="term" value="C:endoplasmic reticulum membrane"/>
    <property type="evidence" value="ECO:0007669"/>
    <property type="project" value="UniProtKB-SubCell"/>
</dbReference>
<feature type="transmembrane region" description="Helical" evidence="7">
    <location>
        <begin position="45"/>
        <end position="64"/>
    </location>
</feature>
<keyword evidence="6 7" id="KW-0472">Membrane</keyword>
<organism evidence="8 9">
    <name type="scientific">Euplotes crassus</name>
    <dbReference type="NCBI Taxonomy" id="5936"/>
    <lineage>
        <taxon>Eukaryota</taxon>
        <taxon>Sar</taxon>
        <taxon>Alveolata</taxon>
        <taxon>Ciliophora</taxon>
        <taxon>Intramacronucleata</taxon>
        <taxon>Spirotrichea</taxon>
        <taxon>Hypotrichia</taxon>
        <taxon>Euplotida</taxon>
        <taxon>Euplotidae</taxon>
        <taxon>Moneuplotes</taxon>
    </lineage>
</organism>
<accession>A0AAD1XK47</accession>